<keyword evidence="3" id="KW-0560">Oxidoreductase</keyword>
<evidence type="ECO:0000256" key="2">
    <source>
        <dbReference type="ARBA" id="ARBA00022857"/>
    </source>
</evidence>
<accession>A0A8T9CFS0</accession>
<sequence>MSLIYRNKFALPSLPPPDSFRGKSILITGGTSGLGLAAAVHYINLGAASVTITARTEFKGLAAVREIERLTGKKETARFMLLDMSTFATTMSFVRLVKEEGKEYDTILLNAGIVNRAFKLGPETFEETLQIHVLSTALLGLQLLAWMKSLPVTVVGRHLGFVTSGLHRGVKIAAGDGWPQGDVLRFWSTEENWRGSEMYAISKLLEQYVVNEIAGLS</sequence>
<dbReference type="Pfam" id="PF00106">
    <property type="entry name" value="adh_short"/>
    <property type="match status" value="1"/>
</dbReference>
<evidence type="ECO:0000256" key="1">
    <source>
        <dbReference type="ARBA" id="ARBA00006484"/>
    </source>
</evidence>
<dbReference type="AlphaFoldDB" id="A0A8T9CFS0"/>
<dbReference type="Proteomes" id="UP000469558">
    <property type="component" value="Unassembled WGS sequence"/>
</dbReference>
<keyword evidence="2" id="KW-0521">NADP</keyword>
<keyword evidence="5" id="KW-1185">Reference proteome</keyword>
<dbReference type="InterPro" id="IPR002347">
    <property type="entry name" value="SDR_fam"/>
</dbReference>
<dbReference type="Gene3D" id="3.40.50.720">
    <property type="entry name" value="NAD(P)-binding Rossmann-like Domain"/>
    <property type="match status" value="1"/>
</dbReference>
<evidence type="ECO:0000256" key="3">
    <source>
        <dbReference type="ARBA" id="ARBA00023002"/>
    </source>
</evidence>
<protein>
    <submittedName>
        <fullName evidence="4">Short-chain dehydrogenase/reductase tropG</fullName>
    </submittedName>
</protein>
<dbReference type="OrthoDB" id="542013at2759"/>
<dbReference type="EMBL" id="QGMK01000299">
    <property type="protein sequence ID" value="TVY82584.1"/>
    <property type="molecule type" value="Genomic_DNA"/>
</dbReference>
<feature type="non-terminal residue" evidence="4">
    <location>
        <position position="1"/>
    </location>
</feature>
<dbReference type="SUPFAM" id="SSF51735">
    <property type="entry name" value="NAD(P)-binding Rossmann-fold domains"/>
    <property type="match status" value="1"/>
</dbReference>
<gene>
    <name evidence="4" type="primary">tropG_2</name>
    <name evidence="4" type="ORF">LSUE1_G002291</name>
</gene>
<dbReference type="InterPro" id="IPR036291">
    <property type="entry name" value="NAD(P)-bd_dom_sf"/>
</dbReference>
<name>A0A8T9CFS0_9HELO</name>
<dbReference type="GO" id="GO:0016491">
    <property type="term" value="F:oxidoreductase activity"/>
    <property type="evidence" value="ECO:0007669"/>
    <property type="project" value="UniProtKB-KW"/>
</dbReference>
<proteinExistence type="inferred from homology"/>
<organism evidence="4 5">
    <name type="scientific">Lachnellula suecica</name>
    <dbReference type="NCBI Taxonomy" id="602035"/>
    <lineage>
        <taxon>Eukaryota</taxon>
        <taxon>Fungi</taxon>
        <taxon>Dikarya</taxon>
        <taxon>Ascomycota</taxon>
        <taxon>Pezizomycotina</taxon>
        <taxon>Leotiomycetes</taxon>
        <taxon>Helotiales</taxon>
        <taxon>Lachnaceae</taxon>
        <taxon>Lachnellula</taxon>
    </lineage>
</organism>
<dbReference type="PANTHER" id="PTHR24320">
    <property type="entry name" value="RETINOL DEHYDROGENASE"/>
    <property type="match status" value="1"/>
</dbReference>
<comment type="similarity">
    <text evidence="1">Belongs to the short-chain dehydrogenases/reductases (SDR) family.</text>
</comment>
<comment type="caution">
    <text evidence="4">The sequence shown here is derived from an EMBL/GenBank/DDBJ whole genome shotgun (WGS) entry which is preliminary data.</text>
</comment>
<reference evidence="4 5" key="1">
    <citation type="submission" date="2018-05" db="EMBL/GenBank/DDBJ databases">
        <title>Genome sequencing and assembly of the regulated plant pathogen Lachnellula willkommii and related sister species for the development of diagnostic species identification markers.</title>
        <authorList>
            <person name="Giroux E."/>
            <person name="Bilodeau G."/>
        </authorList>
    </citation>
    <scope>NUCLEOTIDE SEQUENCE [LARGE SCALE GENOMIC DNA]</scope>
    <source>
        <strain evidence="4 5">CBS 268.59</strain>
    </source>
</reference>
<evidence type="ECO:0000313" key="5">
    <source>
        <dbReference type="Proteomes" id="UP000469558"/>
    </source>
</evidence>
<evidence type="ECO:0000313" key="4">
    <source>
        <dbReference type="EMBL" id="TVY82584.1"/>
    </source>
</evidence>
<dbReference type="PANTHER" id="PTHR24320:SF252">
    <property type="entry name" value="DEHYDROGENASE_REDUCTASE FAMILY PROTEIN, PUTATIVE (AFU_ORTHOLOGUE AFUA_3G08550)-RELATED"/>
    <property type="match status" value="1"/>
</dbReference>